<reference evidence="10" key="1">
    <citation type="submission" date="2020-08" db="EMBL/GenBank/DDBJ databases">
        <title>Genome public.</title>
        <authorList>
            <person name="Liu C."/>
            <person name="Sun Q."/>
        </authorList>
    </citation>
    <scope>NUCLEOTIDE SEQUENCE</scope>
    <source>
        <strain evidence="10">NSJ-31</strain>
    </source>
</reference>
<comment type="pathway">
    <text evidence="2">One-carbon metabolism; tetrahydrofolate interconversion.</text>
</comment>
<dbReference type="Gene3D" id="3.20.20.330">
    <property type="entry name" value="Homocysteine-binding-like domain"/>
    <property type="match status" value="1"/>
</dbReference>
<dbReference type="Pfam" id="PF02219">
    <property type="entry name" value="MTHFR"/>
    <property type="match status" value="1"/>
</dbReference>
<feature type="binding site" evidence="8">
    <location>
        <position position="200"/>
    </location>
    <ligand>
        <name>Zn(2+)</name>
        <dbReference type="ChEBI" id="CHEBI:29105"/>
    </ligand>
</feature>
<evidence type="ECO:0000256" key="8">
    <source>
        <dbReference type="PROSITE-ProRule" id="PRU00333"/>
    </source>
</evidence>
<protein>
    <submittedName>
        <fullName evidence="10">Bifunctional homocysteine S-methyltransferase/methylenetetrahydrofolate reductase</fullName>
        <ecNumber evidence="10">1.5.1.20</ecNumber>
        <ecNumber evidence="10">2.1.1.10</ecNumber>
    </submittedName>
</protein>
<dbReference type="EMBL" id="JACRST010000001">
    <property type="protein sequence ID" value="MBC8545666.1"/>
    <property type="molecule type" value="Genomic_DNA"/>
</dbReference>
<dbReference type="SUPFAM" id="SSF51730">
    <property type="entry name" value="FAD-linked oxidoreductase"/>
    <property type="match status" value="1"/>
</dbReference>
<accession>A0A926DX14</accession>
<evidence type="ECO:0000256" key="6">
    <source>
        <dbReference type="ARBA" id="ARBA00022827"/>
    </source>
</evidence>
<dbReference type="InterPro" id="IPR003171">
    <property type="entry name" value="Mehydrof_redctse-like"/>
</dbReference>
<dbReference type="PANTHER" id="PTHR11103:SF18">
    <property type="entry name" value="SLR1189 PROTEIN"/>
    <property type="match status" value="1"/>
</dbReference>
<dbReference type="EC" id="2.1.1.10" evidence="10"/>
<dbReference type="InterPro" id="IPR036589">
    <property type="entry name" value="HCY_dom_sf"/>
</dbReference>
<dbReference type="EC" id="1.5.1.20" evidence="10"/>
<gene>
    <name evidence="10" type="ORF">H8711_01770</name>
</gene>
<evidence type="ECO:0000256" key="4">
    <source>
        <dbReference type="ARBA" id="ARBA00022630"/>
    </source>
</evidence>
<keyword evidence="3 8" id="KW-0489">Methyltransferase</keyword>
<dbReference type="GO" id="GO:0032259">
    <property type="term" value="P:methylation"/>
    <property type="evidence" value="ECO:0007669"/>
    <property type="project" value="UniProtKB-KW"/>
</dbReference>
<evidence type="ECO:0000313" key="10">
    <source>
        <dbReference type="EMBL" id="MBC8545666.1"/>
    </source>
</evidence>
<keyword evidence="11" id="KW-1185">Reference proteome</keyword>
<dbReference type="CDD" id="cd00537">
    <property type="entry name" value="MTHFR"/>
    <property type="match status" value="1"/>
</dbReference>
<evidence type="ECO:0000256" key="2">
    <source>
        <dbReference type="ARBA" id="ARBA00004777"/>
    </source>
</evidence>
<dbReference type="Gene3D" id="3.20.20.220">
    <property type="match status" value="1"/>
</dbReference>
<dbReference type="RefSeq" id="WP_249281817.1">
    <property type="nucleotide sequence ID" value="NZ_JACRST010000001.1"/>
</dbReference>
<proteinExistence type="predicted"/>
<evidence type="ECO:0000256" key="1">
    <source>
        <dbReference type="ARBA" id="ARBA00001974"/>
    </source>
</evidence>
<dbReference type="Proteomes" id="UP000653127">
    <property type="component" value="Unassembled WGS sequence"/>
</dbReference>
<dbReference type="InterPro" id="IPR003726">
    <property type="entry name" value="HCY_dom"/>
</dbReference>
<dbReference type="GO" id="GO:0008168">
    <property type="term" value="F:methyltransferase activity"/>
    <property type="evidence" value="ECO:0007669"/>
    <property type="project" value="UniProtKB-UniRule"/>
</dbReference>
<dbReference type="PANTHER" id="PTHR11103">
    <property type="entry name" value="SLR1189 PROTEIN"/>
    <property type="match status" value="1"/>
</dbReference>
<dbReference type="Pfam" id="PF02574">
    <property type="entry name" value="S-methyl_trans"/>
    <property type="match status" value="1"/>
</dbReference>
<keyword evidence="6" id="KW-0274">FAD</keyword>
<feature type="binding site" evidence="8">
    <location>
        <position position="265"/>
    </location>
    <ligand>
        <name>Zn(2+)</name>
        <dbReference type="ChEBI" id="CHEBI:29105"/>
    </ligand>
</feature>
<sequence length="587" mass="64418">MDIRTYFAQGAPLLFDGAMGTYFASQPGRAEERCERACLTRPEEILHIHRAYLEAGCRAIKTNTFSVSADLADGMDETARDIVDAACRLALQAAASYGAYVFADLGPAPLDRSRTPAEVYQTQAQWFLDLGVTHFVAETLSDDEGIREFAHWLKKQCPEAFLMVSFAVGHDGLTRAGRLGGDLYRRTAQITEVDAVGFNCVSGPHHLLEYIKTLELSGKPLAVMPNAGYPTVLGRRTVFQGQPDYFAGQMVQIVRAGASIVGGCCGTTPEHIAQTAQALEKPLPKACPAAPEKRPKLTMDVSNSLWEKLEAGKHVITVELDPPADDNSEGFLEDVQALRDAGADTVTIADCPIGRPRADSSLLACKIKRELGMEPLPHLTCRDRNMNATKALLLGLSMEGVHNVLLVTGDPIPTEDRDEVKSVFNFNSRKLARFVSVLNESTLRASMRIYGALNLNARNFEVELRRAQEKEECGVTGFLTQPVLSAEALDNLKLAHATLQGKILGGIFPVVSHRNACFLNNEIAGMRVCDEIVALYEGKDRDAAEDLAVTISTRIAKEIFPYTDGFYLMTPFRRVALMERIIKNIQR</sequence>
<feature type="binding site" evidence="8">
    <location>
        <position position="264"/>
    </location>
    <ligand>
        <name>Zn(2+)</name>
        <dbReference type="ChEBI" id="CHEBI:29105"/>
    </ligand>
</feature>
<comment type="cofactor">
    <cofactor evidence="8">
        <name>Zn(2+)</name>
        <dbReference type="ChEBI" id="CHEBI:29105"/>
    </cofactor>
</comment>
<name>A0A926DX14_9FIRM</name>
<keyword evidence="4" id="KW-0285">Flavoprotein</keyword>
<keyword evidence="8" id="KW-0479">Metal-binding</keyword>
<keyword evidence="8" id="KW-0862">Zinc</keyword>
<keyword evidence="7 10" id="KW-0560">Oxidoreductase</keyword>
<dbReference type="GO" id="GO:0046872">
    <property type="term" value="F:metal ion binding"/>
    <property type="evidence" value="ECO:0007669"/>
    <property type="project" value="UniProtKB-KW"/>
</dbReference>
<evidence type="ECO:0000313" key="11">
    <source>
        <dbReference type="Proteomes" id="UP000653127"/>
    </source>
</evidence>
<comment type="cofactor">
    <cofactor evidence="1">
        <name>FAD</name>
        <dbReference type="ChEBI" id="CHEBI:57692"/>
    </cofactor>
</comment>
<dbReference type="PROSITE" id="PS50970">
    <property type="entry name" value="HCY"/>
    <property type="match status" value="1"/>
</dbReference>
<evidence type="ECO:0000256" key="7">
    <source>
        <dbReference type="ARBA" id="ARBA00023002"/>
    </source>
</evidence>
<dbReference type="AlphaFoldDB" id="A0A926DX14"/>
<evidence type="ECO:0000256" key="3">
    <source>
        <dbReference type="ARBA" id="ARBA00022603"/>
    </source>
</evidence>
<evidence type="ECO:0000256" key="5">
    <source>
        <dbReference type="ARBA" id="ARBA00022679"/>
    </source>
</evidence>
<dbReference type="InterPro" id="IPR029041">
    <property type="entry name" value="FAD-linked_oxidoreductase-like"/>
</dbReference>
<dbReference type="GO" id="GO:0004489">
    <property type="term" value="F:methylenetetrahydrofolate reductase [NAD(P)H] activity"/>
    <property type="evidence" value="ECO:0007669"/>
    <property type="project" value="UniProtKB-EC"/>
</dbReference>
<feature type="domain" description="Hcy-binding" evidence="9">
    <location>
        <begin position="1"/>
        <end position="279"/>
    </location>
</feature>
<dbReference type="NCBIfam" id="NF006396">
    <property type="entry name" value="PRK08645.1"/>
    <property type="match status" value="1"/>
</dbReference>
<dbReference type="SUPFAM" id="SSF82282">
    <property type="entry name" value="Homocysteine S-methyltransferase"/>
    <property type="match status" value="1"/>
</dbReference>
<organism evidence="10 11">
    <name type="scientific">Ligaoa zhengdingensis</name>
    <dbReference type="NCBI Taxonomy" id="2763658"/>
    <lineage>
        <taxon>Bacteria</taxon>
        <taxon>Bacillati</taxon>
        <taxon>Bacillota</taxon>
        <taxon>Clostridia</taxon>
        <taxon>Eubacteriales</taxon>
        <taxon>Oscillospiraceae</taxon>
        <taxon>Ligaoa</taxon>
    </lineage>
</organism>
<dbReference type="GO" id="GO:0006555">
    <property type="term" value="P:methionine metabolic process"/>
    <property type="evidence" value="ECO:0007669"/>
    <property type="project" value="InterPro"/>
</dbReference>
<keyword evidence="5 8" id="KW-0808">Transferase</keyword>
<evidence type="ECO:0000259" key="9">
    <source>
        <dbReference type="PROSITE" id="PS50970"/>
    </source>
</evidence>
<comment type="caution">
    <text evidence="10">The sequence shown here is derived from an EMBL/GenBank/DDBJ whole genome shotgun (WGS) entry which is preliminary data.</text>
</comment>